<reference evidence="3" key="1">
    <citation type="journal article" date="2023" name="Mol. Phylogenet. Evol.">
        <title>Genome-scale phylogeny and comparative genomics of the fungal order Sordariales.</title>
        <authorList>
            <person name="Hensen N."/>
            <person name="Bonometti L."/>
            <person name="Westerberg I."/>
            <person name="Brannstrom I.O."/>
            <person name="Guillou S."/>
            <person name="Cros-Aarteil S."/>
            <person name="Calhoun S."/>
            <person name="Haridas S."/>
            <person name="Kuo A."/>
            <person name="Mondo S."/>
            <person name="Pangilinan J."/>
            <person name="Riley R."/>
            <person name="LaButti K."/>
            <person name="Andreopoulos B."/>
            <person name="Lipzen A."/>
            <person name="Chen C."/>
            <person name="Yan M."/>
            <person name="Daum C."/>
            <person name="Ng V."/>
            <person name="Clum A."/>
            <person name="Steindorff A."/>
            <person name="Ohm R.A."/>
            <person name="Martin F."/>
            <person name="Silar P."/>
            <person name="Natvig D.O."/>
            <person name="Lalanne C."/>
            <person name="Gautier V."/>
            <person name="Ament-Velasquez S.L."/>
            <person name="Kruys A."/>
            <person name="Hutchinson M.I."/>
            <person name="Powell A.J."/>
            <person name="Barry K."/>
            <person name="Miller A.N."/>
            <person name="Grigoriev I.V."/>
            <person name="Debuchy R."/>
            <person name="Gladieux P."/>
            <person name="Hiltunen Thoren M."/>
            <person name="Johannesson H."/>
        </authorList>
    </citation>
    <scope>NUCLEOTIDE SEQUENCE</scope>
    <source>
        <strain evidence="3">CBS 314.62</strain>
    </source>
</reference>
<accession>A0AAE0X6T7</accession>
<dbReference type="AlphaFoldDB" id="A0AAE0X6T7"/>
<sequence>MASILDDAKATSIIPKLTYGIDATAIILCTFVAGSAIHQLANSRHIHLYNEAPATDDTSNKEEEPPGSPRPRRDLLLTRVLLLAAAVSAIVRSGLHIVCIQAETSRRYVRANGVKSVPAGDRARNLAYLWFEIGAVVFFFTALVHLQSRFFLWALTPTRRRLSRLEGGLLVGGFFVLWLVVCVSSTVAGGTSKGDLEGIVNSSIVSIYILCAWIIVTTIAITTSALTKLIHASRAKMICLERATLARFSMVAVPILVADIALIVAAFVANYAVDVVVEVLGASVVLVWAVEMVRKLGSCPER</sequence>
<gene>
    <name evidence="3" type="ORF">B0T22DRAFT_443146</name>
</gene>
<dbReference type="EMBL" id="JAULSO010000003">
    <property type="protein sequence ID" value="KAK3686034.1"/>
    <property type="molecule type" value="Genomic_DNA"/>
</dbReference>
<evidence type="ECO:0000313" key="3">
    <source>
        <dbReference type="EMBL" id="KAK3686034.1"/>
    </source>
</evidence>
<evidence type="ECO:0000313" key="4">
    <source>
        <dbReference type="Proteomes" id="UP001270362"/>
    </source>
</evidence>
<dbReference type="Proteomes" id="UP001270362">
    <property type="component" value="Unassembled WGS sequence"/>
</dbReference>
<reference evidence="3" key="2">
    <citation type="submission" date="2023-06" db="EMBL/GenBank/DDBJ databases">
        <authorList>
            <consortium name="Lawrence Berkeley National Laboratory"/>
            <person name="Haridas S."/>
            <person name="Hensen N."/>
            <person name="Bonometti L."/>
            <person name="Westerberg I."/>
            <person name="Brannstrom I.O."/>
            <person name="Guillou S."/>
            <person name="Cros-Aarteil S."/>
            <person name="Calhoun S."/>
            <person name="Kuo A."/>
            <person name="Mondo S."/>
            <person name="Pangilinan J."/>
            <person name="Riley R."/>
            <person name="Labutti K."/>
            <person name="Andreopoulos B."/>
            <person name="Lipzen A."/>
            <person name="Chen C."/>
            <person name="Yanf M."/>
            <person name="Daum C."/>
            <person name="Ng V."/>
            <person name="Clum A."/>
            <person name="Steindorff A."/>
            <person name="Ohm R."/>
            <person name="Martin F."/>
            <person name="Silar P."/>
            <person name="Natvig D."/>
            <person name="Lalanne C."/>
            <person name="Gautier V."/>
            <person name="Ament-Velasquez S.L."/>
            <person name="Kruys A."/>
            <person name="Hutchinson M.I."/>
            <person name="Powell A.J."/>
            <person name="Barry K."/>
            <person name="Miller A.N."/>
            <person name="Grigoriev I.V."/>
            <person name="Debuchy R."/>
            <person name="Gladieux P."/>
            <person name="Thoren M.H."/>
            <person name="Johannesson H."/>
        </authorList>
    </citation>
    <scope>NUCLEOTIDE SEQUENCE</scope>
    <source>
        <strain evidence="3">CBS 314.62</strain>
    </source>
</reference>
<protein>
    <submittedName>
        <fullName evidence="3">Uncharacterized protein</fullName>
    </submittedName>
</protein>
<feature type="transmembrane region" description="Helical" evidence="2">
    <location>
        <begin position="127"/>
        <end position="146"/>
    </location>
</feature>
<keyword evidence="2" id="KW-1133">Transmembrane helix</keyword>
<keyword evidence="4" id="KW-1185">Reference proteome</keyword>
<keyword evidence="2" id="KW-0812">Transmembrane</keyword>
<organism evidence="3 4">
    <name type="scientific">Podospora appendiculata</name>
    <dbReference type="NCBI Taxonomy" id="314037"/>
    <lineage>
        <taxon>Eukaryota</taxon>
        <taxon>Fungi</taxon>
        <taxon>Dikarya</taxon>
        <taxon>Ascomycota</taxon>
        <taxon>Pezizomycotina</taxon>
        <taxon>Sordariomycetes</taxon>
        <taxon>Sordariomycetidae</taxon>
        <taxon>Sordariales</taxon>
        <taxon>Podosporaceae</taxon>
        <taxon>Podospora</taxon>
    </lineage>
</organism>
<feature type="transmembrane region" description="Helical" evidence="2">
    <location>
        <begin position="275"/>
        <end position="293"/>
    </location>
</feature>
<evidence type="ECO:0000256" key="2">
    <source>
        <dbReference type="SAM" id="Phobius"/>
    </source>
</evidence>
<keyword evidence="2" id="KW-0472">Membrane</keyword>
<proteinExistence type="predicted"/>
<name>A0AAE0X6T7_9PEZI</name>
<comment type="caution">
    <text evidence="3">The sequence shown here is derived from an EMBL/GenBank/DDBJ whole genome shotgun (WGS) entry which is preliminary data.</text>
</comment>
<feature type="region of interest" description="Disordered" evidence="1">
    <location>
        <begin position="51"/>
        <end position="72"/>
    </location>
</feature>
<feature type="transmembrane region" description="Helical" evidence="2">
    <location>
        <begin position="80"/>
        <end position="98"/>
    </location>
</feature>
<feature type="transmembrane region" description="Helical" evidence="2">
    <location>
        <begin position="207"/>
        <end position="227"/>
    </location>
</feature>
<feature type="transmembrane region" description="Helical" evidence="2">
    <location>
        <begin position="167"/>
        <end position="187"/>
    </location>
</feature>
<feature type="transmembrane region" description="Helical" evidence="2">
    <location>
        <begin position="248"/>
        <end position="269"/>
    </location>
</feature>
<evidence type="ECO:0000256" key="1">
    <source>
        <dbReference type="SAM" id="MobiDB-lite"/>
    </source>
</evidence>